<proteinExistence type="predicted"/>
<dbReference type="Pfam" id="PF00455">
    <property type="entry name" value="DeoRC"/>
    <property type="match status" value="1"/>
</dbReference>
<organism evidence="5 10">
    <name type="scientific">Dorea longicatena</name>
    <dbReference type="NCBI Taxonomy" id="88431"/>
    <lineage>
        <taxon>Bacteria</taxon>
        <taxon>Bacillati</taxon>
        <taxon>Bacillota</taxon>
        <taxon>Clostridia</taxon>
        <taxon>Lachnospirales</taxon>
        <taxon>Lachnospiraceae</taxon>
        <taxon>Dorea</taxon>
    </lineage>
</organism>
<dbReference type="SUPFAM" id="SSF46785">
    <property type="entry name" value="Winged helix' DNA-binding domain"/>
    <property type="match status" value="1"/>
</dbReference>
<dbReference type="SMART" id="SM01134">
    <property type="entry name" value="DeoRC"/>
    <property type="match status" value="1"/>
</dbReference>
<keyword evidence="2" id="KW-0238">DNA-binding</keyword>
<dbReference type="AlphaFoldDB" id="A0A173SW51"/>
<sequence length="248" mass="28033">MLAAERQAMIVELIKENGSVQVDELAKELNVSSMTIRRDLMKLESGNMIERCHGGAVAKQEIAYETKQTSNKNSKEAIARKCVEFVHPQDSVFLDAGTTTCEIAKLIRDIPDIIIVTNDLEIAQVLKNSDAKVYICGGMVQKETGSLFGRYATEMLKDFRFDVGFFGAASINEEFQVTTPTHEKMWLKRQVPKQCARSYLAVDQSKFGKQSMTWINQLEDYTGVVTDREFLPEEVEVLKARRVRIIVV</sequence>
<evidence type="ECO:0000313" key="9">
    <source>
        <dbReference type="Proteomes" id="UP000095380"/>
    </source>
</evidence>
<dbReference type="Proteomes" id="UP000724058">
    <property type="component" value="Unassembled WGS sequence"/>
</dbReference>
<evidence type="ECO:0000313" key="5">
    <source>
        <dbReference type="EMBL" id="CUM94653.1"/>
    </source>
</evidence>
<keyword evidence="1" id="KW-0805">Transcription regulation</keyword>
<reference evidence="9 10" key="1">
    <citation type="submission" date="2015-09" db="EMBL/GenBank/DDBJ databases">
        <authorList>
            <consortium name="Pathogen Informatics"/>
        </authorList>
    </citation>
    <scope>NUCLEOTIDE SEQUENCE [LARGE SCALE GENOMIC DNA]</scope>
    <source>
        <strain evidence="6 9">2789STDY5608851</strain>
        <strain evidence="5 10">2789STDY5834961</strain>
    </source>
</reference>
<accession>A0A173SW51</accession>
<evidence type="ECO:0000313" key="10">
    <source>
        <dbReference type="Proteomes" id="UP000095597"/>
    </source>
</evidence>
<evidence type="ECO:0000256" key="3">
    <source>
        <dbReference type="ARBA" id="ARBA00023163"/>
    </source>
</evidence>
<evidence type="ECO:0000256" key="2">
    <source>
        <dbReference type="ARBA" id="ARBA00023125"/>
    </source>
</evidence>
<evidence type="ECO:0000313" key="11">
    <source>
        <dbReference type="Proteomes" id="UP000472916"/>
    </source>
</evidence>
<evidence type="ECO:0000313" key="6">
    <source>
        <dbReference type="EMBL" id="CUN53019.1"/>
    </source>
</evidence>
<dbReference type="PANTHER" id="PTHR30363:SF46">
    <property type="entry name" value="LYSR FAMILY TRANSCRIPTIONAL REGULATOR"/>
    <property type="match status" value="1"/>
</dbReference>
<dbReference type="Proteomes" id="UP000095597">
    <property type="component" value="Unassembled WGS sequence"/>
</dbReference>
<evidence type="ECO:0000259" key="4">
    <source>
        <dbReference type="PROSITE" id="PS51000"/>
    </source>
</evidence>
<dbReference type="InterPro" id="IPR036390">
    <property type="entry name" value="WH_DNA-bd_sf"/>
</dbReference>
<dbReference type="InterPro" id="IPR036388">
    <property type="entry name" value="WH-like_DNA-bd_sf"/>
</dbReference>
<dbReference type="InterPro" id="IPR018356">
    <property type="entry name" value="Tscrpt_reg_HTH_DeoR_CS"/>
</dbReference>
<evidence type="ECO:0000313" key="7">
    <source>
        <dbReference type="EMBL" id="MZK40706.1"/>
    </source>
</evidence>
<name>A0A173SW51_9FIRM</name>
<dbReference type="Gene3D" id="3.40.50.1360">
    <property type="match status" value="1"/>
</dbReference>
<dbReference type="EMBL" id="CYYM01000002">
    <property type="protein sequence ID" value="CUN53019.1"/>
    <property type="molecule type" value="Genomic_DNA"/>
</dbReference>
<dbReference type="SMART" id="SM00420">
    <property type="entry name" value="HTH_DEOR"/>
    <property type="match status" value="1"/>
</dbReference>
<reference evidence="8" key="4">
    <citation type="submission" date="2020-02" db="EMBL/GenBank/DDBJ databases">
        <authorList>
            <person name="Littmann E."/>
            <person name="Sorbara M."/>
        </authorList>
    </citation>
    <scope>NUCLEOTIDE SEQUENCE</scope>
    <source>
        <strain evidence="8">MSK.10.16</strain>
    </source>
</reference>
<dbReference type="SUPFAM" id="SSF100950">
    <property type="entry name" value="NagB/RpiA/CoA transferase-like"/>
    <property type="match status" value="1"/>
</dbReference>
<dbReference type="PROSITE" id="PS51000">
    <property type="entry name" value="HTH_DEOR_2"/>
    <property type="match status" value="1"/>
</dbReference>
<gene>
    <name evidence="5" type="primary">glpR</name>
    <name evidence="6" type="ORF">ERS852408_00482</name>
    <name evidence="5" type="ORF">ERS852573_01242</name>
    <name evidence="8" type="ORF">G4332_04335</name>
    <name evidence="7" type="ORF">GT528_03090</name>
</gene>
<feature type="domain" description="HTH deoR-type" evidence="4">
    <location>
        <begin position="3"/>
        <end position="58"/>
    </location>
</feature>
<dbReference type="GO" id="GO:0003677">
    <property type="term" value="F:DNA binding"/>
    <property type="evidence" value="ECO:0007669"/>
    <property type="project" value="UniProtKB-KW"/>
</dbReference>
<evidence type="ECO:0000256" key="1">
    <source>
        <dbReference type="ARBA" id="ARBA00023015"/>
    </source>
</evidence>
<dbReference type="OrthoDB" id="9797223at2"/>
<reference evidence="8" key="3">
    <citation type="journal article" date="2020" name="Cell Host Microbe">
        <title>Functional and Genomic Variation between Human-Derived Isolates of Lachnospiraceae Reveals Inter- and Intra-Species Diversity.</title>
        <authorList>
            <person name="Sorbara M.T."/>
            <person name="Littmann E.R."/>
            <person name="Fontana E."/>
            <person name="Moody T.U."/>
            <person name="Kohout C.E."/>
            <person name="Gjonbalaj M."/>
            <person name="Eaton V."/>
            <person name="Seok R."/>
            <person name="Leiner I.M."/>
            <person name="Pamer E.G."/>
        </authorList>
    </citation>
    <scope>NUCLEOTIDE SEQUENCE</scope>
    <source>
        <strain evidence="8">MSK.10.16</strain>
    </source>
</reference>
<dbReference type="EMBL" id="WWSC01000003">
    <property type="protein sequence ID" value="MZK40706.1"/>
    <property type="molecule type" value="Genomic_DNA"/>
</dbReference>
<protein>
    <submittedName>
        <fullName evidence="7">DeoR family transcriptional regulator</fullName>
    </submittedName>
    <submittedName>
        <fullName evidence="8">DeoR/GlpR transcriptional regulator</fullName>
    </submittedName>
    <submittedName>
        <fullName evidence="5">Glycerol-3-phosphate regulon repressor</fullName>
    </submittedName>
</protein>
<dbReference type="Proteomes" id="UP000472916">
    <property type="component" value="Unassembled WGS sequence"/>
</dbReference>
<dbReference type="PRINTS" id="PR00037">
    <property type="entry name" value="HTHLACR"/>
</dbReference>
<dbReference type="RefSeq" id="WP_055193674.1">
    <property type="nucleotide sequence ID" value="NZ_CYXO01000006.1"/>
</dbReference>
<dbReference type="Pfam" id="PF08220">
    <property type="entry name" value="HTH_DeoR"/>
    <property type="match status" value="1"/>
</dbReference>
<reference evidence="7 11" key="2">
    <citation type="journal article" date="2019" name="Nat. Med.">
        <title>A library of human gut bacterial isolates paired with longitudinal multiomics data enables mechanistic microbiome research.</title>
        <authorList>
            <person name="Poyet M."/>
            <person name="Groussin M."/>
            <person name="Gibbons S.M."/>
            <person name="Avila-Pacheco J."/>
            <person name="Jiang X."/>
            <person name="Kearney S.M."/>
            <person name="Perrotta A.R."/>
            <person name="Berdy B."/>
            <person name="Zhao S."/>
            <person name="Lieberman T.D."/>
            <person name="Swanson P.K."/>
            <person name="Smith M."/>
            <person name="Roesemann S."/>
            <person name="Alexander J.E."/>
            <person name="Rich S.A."/>
            <person name="Livny J."/>
            <person name="Vlamakis H."/>
            <person name="Clish C."/>
            <person name="Bullock K."/>
            <person name="Deik A."/>
            <person name="Scott J."/>
            <person name="Pierce K.A."/>
            <person name="Xavier R.J."/>
            <person name="Alm E.J."/>
        </authorList>
    </citation>
    <scope>NUCLEOTIDE SEQUENCE [LARGE SCALE GENOMIC DNA]</scope>
    <source>
        <strain evidence="7 11">BIOML-A6</strain>
    </source>
</reference>
<dbReference type="Proteomes" id="UP000095380">
    <property type="component" value="Unassembled WGS sequence"/>
</dbReference>
<dbReference type="PANTHER" id="PTHR30363">
    <property type="entry name" value="HTH-TYPE TRANSCRIPTIONAL REGULATOR SRLR-RELATED"/>
    <property type="match status" value="1"/>
</dbReference>
<dbReference type="EMBL" id="JAAIOD010000003">
    <property type="protein sequence ID" value="NSE57354.1"/>
    <property type="molecule type" value="Genomic_DNA"/>
</dbReference>
<keyword evidence="3" id="KW-0804">Transcription</keyword>
<dbReference type="GO" id="GO:0003700">
    <property type="term" value="F:DNA-binding transcription factor activity"/>
    <property type="evidence" value="ECO:0007669"/>
    <property type="project" value="InterPro"/>
</dbReference>
<dbReference type="InterPro" id="IPR037171">
    <property type="entry name" value="NagB/RpiA_transferase-like"/>
</dbReference>
<dbReference type="InterPro" id="IPR014036">
    <property type="entry name" value="DeoR-like_C"/>
</dbReference>
<dbReference type="Gene3D" id="1.10.10.10">
    <property type="entry name" value="Winged helix-like DNA-binding domain superfamily/Winged helix DNA-binding domain"/>
    <property type="match status" value="1"/>
</dbReference>
<dbReference type="PROSITE" id="PS00894">
    <property type="entry name" value="HTH_DEOR_1"/>
    <property type="match status" value="1"/>
</dbReference>
<dbReference type="InterPro" id="IPR001034">
    <property type="entry name" value="DeoR_HTH"/>
</dbReference>
<dbReference type="InterPro" id="IPR050313">
    <property type="entry name" value="Carb_Metab_HTH_regulators"/>
</dbReference>
<dbReference type="EMBL" id="CYXO01000006">
    <property type="protein sequence ID" value="CUM94653.1"/>
    <property type="molecule type" value="Genomic_DNA"/>
</dbReference>
<evidence type="ECO:0000313" key="8">
    <source>
        <dbReference type="EMBL" id="NSE57354.1"/>
    </source>
</evidence>